<accession>A0A0D2NBB8</accession>
<evidence type="ECO:0000313" key="2">
    <source>
        <dbReference type="Proteomes" id="UP000054270"/>
    </source>
</evidence>
<keyword evidence="2" id="KW-1185">Reference proteome</keyword>
<gene>
    <name evidence="1" type="ORF">HYPSUDRAFT_111208</name>
</gene>
<reference evidence="2" key="1">
    <citation type="submission" date="2014-04" db="EMBL/GenBank/DDBJ databases">
        <title>Evolutionary Origins and Diversification of the Mycorrhizal Mutualists.</title>
        <authorList>
            <consortium name="DOE Joint Genome Institute"/>
            <consortium name="Mycorrhizal Genomics Consortium"/>
            <person name="Kohler A."/>
            <person name="Kuo A."/>
            <person name="Nagy L.G."/>
            <person name="Floudas D."/>
            <person name="Copeland A."/>
            <person name="Barry K.W."/>
            <person name="Cichocki N."/>
            <person name="Veneault-Fourrey C."/>
            <person name="LaButti K."/>
            <person name="Lindquist E.A."/>
            <person name="Lipzen A."/>
            <person name="Lundell T."/>
            <person name="Morin E."/>
            <person name="Murat C."/>
            <person name="Riley R."/>
            <person name="Ohm R."/>
            <person name="Sun H."/>
            <person name="Tunlid A."/>
            <person name="Henrissat B."/>
            <person name="Grigoriev I.V."/>
            <person name="Hibbett D.S."/>
            <person name="Martin F."/>
        </authorList>
    </citation>
    <scope>NUCLEOTIDE SEQUENCE [LARGE SCALE GENOMIC DNA]</scope>
    <source>
        <strain evidence="2">FD-334 SS-4</strain>
    </source>
</reference>
<protein>
    <submittedName>
        <fullName evidence="1">Uncharacterized protein</fullName>
    </submittedName>
</protein>
<dbReference type="Proteomes" id="UP000054270">
    <property type="component" value="Unassembled WGS sequence"/>
</dbReference>
<dbReference type="EMBL" id="KN817709">
    <property type="protein sequence ID" value="KJA13856.1"/>
    <property type="molecule type" value="Genomic_DNA"/>
</dbReference>
<proteinExistence type="predicted"/>
<feature type="non-terminal residue" evidence="1">
    <location>
        <position position="190"/>
    </location>
</feature>
<feature type="non-terminal residue" evidence="1">
    <location>
        <position position="1"/>
    </location>
</feature>
<dbReference type="OrthoDB" id="3257409at2759"/>
<organism evidence="1 2">
    <name type="scientific">Hypholoma sublateritium (strain FD-334 SS-4)</name>
    <dbReference type="NCBI Taxonomy" id="945553"/>
    <lineage>
        <taxon>Eukaryota</taxon>
        <taxon>Fungi</taxon>
        <taxon>Dikarya</taxon>
        <taxon>Basidiomycota</taxon>
        <taxon>Agaricomycotina</taxon>
        <taxon>Agaricomycetes</taxon>
        <taxon>Agaricomycetidae</taxon>
        <taxon>Agaricales</taxon>
        <taxon>Agaricineae</taxon>
        <taxon>Strophariaceae</taxon>
        <taxon>Hypholoma</taxon>
    </lineage>
</organism>
<dbReference type="OMA" id="YETEDIC"/>
<dbReference type="AlphaFoldDB" id="A0A0D2NBB8"/>
<sequence length="190" mass="22460">ELTDEDLDTIQAFRLRLVTGMSDHVFHMLRYAFKNKLQVVSLYRTIHLAAALSGVEPVWYDCCKGSCVAYTGKYKELETCPKCKEARYSDRRTASGDRRACRQFCYLPLIPRLQRLFANKKCIEELSYRHKYEEEQDVISDVFDCGQYKELQKRRVVVDGKKLDHKHFSDKRDIAFGTSFDSYLLYKRRR</sequence>
<evidence type="ECO:0000313" key="1">
    <source>
        <dbReference type="EMBL" id="KJA13856.1"/>
    </source>
</evidence>
<name>A0A0D2NBB8_HYPSF</name>